<comment type="subcellular location">
    <subcellularLocation>
        <location evidence="1">Cell projection</location>
        <location evidence="1">Cilium</location>
        <location evidence="1">Flagellum</location>
    </subcellularLocation>
</comment>
<keyword evidence="3" id="KW-0969">Cilium</keyword>
<accession>A0A2B4R479</accession>
<evidence type="ECO:0000256" key="3">
    <source>
        <dbReference type="ARBA" id="ARBA00023069"/>
    </source>
</evidence>
<evidence type="ECO:0000256" key="2">
    <source>
        <dbReference type="ARBA" id="ARBA00022846"/>
    </source>
</evidence>
<evidence type="ECO:0000313" key="5">
    <source>
        <dbReference type="EMBL" id="PFX12421.1"/>
    </source>
</evidence>
<dbReference type="AlphaFoldDB" id="A0A2B4R479"/>
<evidence type="ECO:0000313" key="6">
    <source>
        <dbReference type="Proteomes" id="UP000225706"/>
    </source>
</evidence>
<dbReference type="InterPro" id="IPR042814">
    <property type="entry name" value="Morn5"/>
</dbReference>
<proteinExistence type="predicted"/>
<protein>
    <submittedName>
        <fullName evidence="5">MORN repeat-containing protein 5</fullName>
    </submittedName>
</protein>
<evidence type="ECO:0000256" key="1">
    <source>
        <dbReference type="ARBA" id="ARBA00004230"/>
    </source>
</evidence>
<keyword evidence="4" id="KW-0966">Cell projection</keyword>
<dbReference type="EMBL" id="LSMT01001376">
    <property type="protein sequence ID" value="PFX12421.1"/>
    <property type="molecule type" value="Genomic_DNA"/>
</dbReference>
<dbReference type="PANTHER" id="PTHR46437">
    <property type="entry name" value="MORN REPEAT-CONTAINING PROTEIN 5"/>
    <property type="match status" value="1"/>
</dbReference>
<reference evidence="6" key="1">
    <citation type="journal article" date="2017" name="bioRxiv">
        <title>Comparative analysis of the genomes of Stylophora pistillata and Acropora digitifera provides evidence for extensive differences between species of corals.</title>
        <authorList>
            <person name="Voolstra C.R."/>
            <person name="Li Y."/>
            <person name="Liew Y.J."/>
            <person name="Baumgarten S."/>
            <person name="Zoccola D."/>
            <person name="Flot J.-F."/>
            <person name="Tambutte S."/>
            <person name="Allemand D."/>
            <person name="Aranda M."/>
        </authorList>
    </citation>
    <scope>NUCLEOTIDE SEQUENCE [LARGE SCALE GENOMIC DNA]</scope>
</reference>
<dbReference type="OrthoDB" id="418245at2759"/>
<comment type="caution">
    <text evidence="5">The sequence shown here is derived from an EMBL/GenBank/DDBJ whole genome shotgun (WGS) entry which is preliminary data.</text>
</comment>
<name>A0A2B4R479_STYPI</name>
<dbReference type="GO" id="GO:0031514">
    <property type="term" value="C:motile cilium"/>
    <property type="evidence" value="ECO:0007669"/>
    <property type="project" value="UniProtKB-SubCell"/>
</dbReference>
<keyword evidence="6" id="KW-1185">Reference proteome</keyword>
<keyword evidence="2" id="KW-0282">Flagellum</keyword>
<evidence type="ECO:0000256" key="4">
    <source>
        <dbReference type="ARBA" id="ARBA00023273"/>
    </source>
</evidence>
<dbReference type="Proteomes" id="UP000225706">
    <property type="component" value="Unassembled WGS sequence"/>
</dbReference>
<sequence>MGYGALEDLGRGVQVLAQDQFVSKMLICYLNRKHKFRYGFAFRNGCNLRVVTWTNGERKNRTVPKGAYVVAFSEVYTNKGFGMEFDEEDFDFDWFDEEAQSIVIGELEEWFHDEDDLVDICEGYGLFVLQSNKKKIQIEISSYFSLPGRSQLTNVDPPQTIPEGMYDCGDGFYDPVKRKVTNYRSGFLRNTVNYFCTYSSFIVTHSFKNFVGDKDYPTVECMSCGQKVNYGHLRVHKEKECKESTLKKIGAEGQTASVDTKARPSLDSTYETEEHVFQTLKNMFPDINEVLLQDVAGNVLNSNEAVNVILEKQNQMQEEAAPYCKKVMRKQYLSFTACTANHLVPVHDWDLLEDGNFILVGKIIGHSMIHGGTGFVGMSQGIVKYIKTESVDVAAASITTEDVPDSDVQAQVGKIIDTPDDGLSKLWMNDSLLIDTLQQAGVQKLEAKNKEKADQQILLHQVLLKRKYEVDDIIKGLKTLSLTEFLKRHPCVSPL</sequence>
<dbReference type="CDD" id="cd14279">
    <property type="entry name" value="CUE"/>
    <property type="match status" value="1"/>
</dbReference>
<gene>
    <name evidence="5" type="primary">Morn5</name>
    <name evidence="5" type="ORF">AWC38_SpisGene23624</name>
</gene>
<dbReference type="PANTHER" id="PTHR46437:SF1">
    <property type="entry name" value="MORN REPEAT-CONTAINING PROTEIN 5"/>
    <property type="match status" value="1"/>
</dbReference>
<organism evidence="5 6">
    <name type="scientific">Stylophora pistillata</name>
    <name type="common">Smooth cauliflower coral</name>
    <dbReference type="NCBI Taxonomy" id="50429"/>
    <lineage>
        <taxon>Eukaryota</taxon>
        <taxon>Metazoa</taxon>
        <taxon>Cnidaria</taxon>
        <taxon>Anthozoa</taxon>
        <taxon>Hexacorallia</taxon>
        <taxon>Scleractinia</taxon>
        <taxon>Astrocoeniina</taxon>
        <taxon>Pocilloporidae</taxon>
        <taxon>Stylophora</taxon>
    </lineage>
</organism>